<evidence type="ECO:0000313" key="1">
    <source>
        <dbReference type="EMBL" id="TCP03071.1"/>
    </source>
</evidence>
<reference evidence="1 2" key="1">
    <citation type="submission" date="2019-03" db="EMBL/GenBank/DDBJ databases">
        <title>Genomic Encyclopedia of Type Strains, Phase IV (KMG-IV): sequencing the most valuable type-strain genomes for metagenomic binning, comparative biology and taxonomic classification.</title>
        <authorList>
            <person name="Goeker M."/>
        </authorList>
    </citation>
    <scope>NUCLEOTIDE SEQUENCE [LARGE SCALE GENOMIC DNA]</scope>
    <source>
        <strain evidence="1 2">DSM 1709</strain>
    </source>
</reference>
<proteinExistence type="predicted"/>
<dbReference type="Proteomes" id="UP000295106">
    <property type="component" value="Unassembled WGS sequence"/>
</dbReference>
<name>A0A4R2MA17_RUBGE</name>
<dbReference type="AlphaFoldDB" id="A0A4R2MA17"/>
<evidence type="ECO:0000313" key="2">
    <source>
        <dbReference type="Proteomes" id="UP000295106"/>
    </source>
</evidence>
<accession>A0A4R2MA17</accession>
<dbReference type="OrthoDB" id="9919081at2"/>
<dbReference type="EMBL" id="SLXD01000005">
    <property type="protein sequence ID" value="TCP03071.1"/>
    <property type="molecule type" value="Genomic_DNA"/>
</dbReference>
<organism evidence="1 2">
    <name type="scientific">Rubrivivax gelatinosus</name>
    <name type="common">Rhodocyclus gelatinosus</name>
    <name type="synonym">Rhodopseudomonas gelatinosa</name>
    <dbReference type="NCBI Taxonomy" id="28068"/>
    <lineage>
        <taxon>Bacteria</taxon>
        <taxon>Pseudomonadati</taxon>
        <taxon>Pseudomonadota</taxon>
        <taxon>Betaproteobacteria</taxon>
        <taxon>Burkholderiales</taxon>
        <taxon>Sphaerotilaceae</taxon>
        <taxon>Rubrivivax</taxon>
    </lineage>
</organism>
<gene>
    <name evidence="1" type="ORF">EV684_105237</name>
</gene>
<dbReference type="GeneID" id="99684497"/>
<dbReference type="RefSeq" id="WP_132646766.1">
    <property type="nucleotide sequence ID" value="NZ_CP181386.1"/>
</dbReference>
<sequence length="131" mass="14480">MTTSPRRVATTATDGQIDKELYERAAYSLIWKFDAIEEQAAKGRPAPRPQPFTDPVVYRAYADKLGQHANNVAGAARCIQALNGFLCDAHMRLDRLDPSLRAELEQRARELGSAPWGGIPLSAFPDPEDVE</sequence>
<protein>
    <submittedName>
        <fullName evidence="1">Uncharacterized protein</fullName>
    </submittedName>
</protein>
<comment type="caution">
    <text evidence="1">The sequence shown here is derived from an EMBL/GenBank/DDBJ whole genome shotgun (WGS) entry which is preliminary data.</text>
</comment>